<evidence type="ECO:0000256" key="1">
    <source>
        <dbReference type="SAM" id="MobiDB-lite"/>
    </source>
</evidence>
<dbReference type="Pfam" id="PF01322">
    <property type="entry name" value="Cytochrom_C_2"/>
    <property type="match status" value="1"/>
</dbReference>
<dbReference type="InterPro" id="IPR010980">
    <property type="entry name" value="Cyt_c/b562"/>
</dbReference>
<dbReference type="STRING" id="406100.SAMN04488052_101217"/>
<dbReference type="EMBL" id="FOEG01000001">
    <property type="protein sequence ID" value="SEO46607.1"/>
    <property type="molecule type" value="Genomic_DNA"/>
</dbReference>
<dbReference type="PROSITE" id="PS51009">
    <property type="entry name" value="CYTCII"/>
    <property type="match status" value="1"/>
</dbReference>
<dbReference type="InterPro" id="IPR002321">
    <property type="entry name" value="Cyt_c_II"/>
</dbReference>
<dbReference type="GO" id="GO:0005506">
    <property type="term" value="F:iron ion binding"/>
    <property type="evidence" value="ECO:0007669"/>
    <property type="project" value="InterPro"/>
</dbReference>
<name>A0A1H8PY70_9GAMM</name>
<evidence type="ECO:0000313" key="3">
    <source>
        <dbReference type="EMBL" id="SEO46607.1"/>
    </source>
</evidence>
<accession>A0A1H8PY70</accession>
<dbReference type="Gene3D" id="1.20.120.10">
    <property type="entry name" value="Cytochrome c/b562"/>
    <property type="match status" value="1"/>
</dbReference>
<dbReference type="GO" id="GO:0020037">
    <property type="term" value="F:heme binding"/>
    <property type="evidence" value="ECO:0007669"/>
    <property type="project" value="InterPro"/>
</dbReference>
<feature type="chain" id="PRO_5011520005" evidence="2">
    <location>
        <begin position="27"/>
        <end position="194"/>
    </location>
</feature>
<evidence type="ECO:0000256" key="2">
    <source>
        <dbReference type="SAM" id="SignalP"/>
    </source>
</evidence>
<gene>
    <name evidence="3" type="ORF">SAMN04488052_101217</name>
</gene>
<dbReference type="RefSeq" id="WP_091639172.1">
    <property type="nucleotide sequence ID" value="NZ_FOEG01000001.1"/>
</dbReference>
<dbReference type="GO" id="GO:0009055">
    <property type="term" value="F:electron transfer activity"/>
    <property type="evidence" value="ECO:0007669"/>
    <property type="project" value="InterPro"/>
</dbReference>
<evidence type="ECO:0000313" key="4">
    <source>
        <dbReference type="Proteomes" id="UP000199657"/>
    </source>
</evidence>
<reference evidence="3 4" key="1">
    <citation type="submission" date="2016-10" db="EMBL/GenBank/DDBJ databases">
        <authorList>
            <person name="de Groot N.N."/>
        </authorList>
    </citation>
    <scope>NUCLEOTIDE SEQUENCE [LARGE SCALE GENOMIC DNA]</scope>
    <source>
        <strain evidence="3 4">CGMCC 1.6291</strain>
    </source>
</reference>
<feature type="signal peptide" evidence="2">
    <location>
        <begin position="1"/>
        <end position="26"/>
    </location>
</feature>
<organism evidence="3 4">
    <name type="scientific">Aquisalimonas asiatica</name>
    <dbReference type="NCBI Taxonomy" id="406100"/>
    <lineage>
        <taxon>Bacteria</taxon>
        <taxon>Pseudomonadati</taxon>
        <taxon>Pseudomonadota</taxon>
        <taxon>Gammaproteobacteria</taxon>
        <taxon>Chromatiales</taxon>
        <taxon>Ectothiorhodospiraceae</taxon>
        <taxon>Aquisalimonas</taxon>
    </lineage>
</organism>
<dbReference type="AlphaFoldDB" id="A0A1H8PY70"/>
<dbReference type="Proteomes" id="UP000199657">
    <property type="component" value="Unassembled WGS sequence"/>
</dbReference>
<sequence>MTTARRTPLVQQVAVLILCVATPALLADGHSGSDPEEVELRMPGPWGDYSEAMEDPDAVDADAAYVGHRRHRMQLLSGYYRSLEMALRYDAPVDPETIARLAEGLERHGQDIPALFDRETPTGEDEPGALARIWEEQEHFQEHMNNFAARTRDLQRAIPQSPAEADDDWEPRATEVLNGVRHQCLACHDTFRRR</sequence>
<dbReference type="GO" id="GO:0022900">
    <property type="term" value="P:electron transport chain"/>
    <property type="evidence" value="ECO:0007669"/>
    <property type="project" value="InterPro"/>
</dbReference>
<feature type="region of interest" description="Disordered" evidence="1">
    <location>
        <begin position="28"/>
        <end position="53"/>
    </location>
</feature>
<keyword evidence="4" id="KW-1185">Reference proteome</keyword>
<keyword evidence="2" id="KW-0732">Signal</keyword>
<dbReference type="SUPFAM" id="SSF47175">
    <property type="entry name" value="Cytochromes"/>
    <property type="match status" value="1"/>
</dbReference>
<proteinExistence type="predicted"/>
<dbReference type="OrthoDB" id="5783764at2"/>
<protein>
    <submittedName>
        <fullName evidence="3">Cytochrome c556</fullName>
    </submittedName>
</protein>